<evidence type="ECO:0000313" key="3">
    <source>
        <dbReference type="Proteomes" id="UP000298138"/>
    </source>
</evidence>
<dbReference type="InParanoid" id="A0A4V3SHV4"/>
<name>A0A4V3SHV4_9PEZI</name>
<dbReference type="OrthoDB" id="439792at2759"/>
<evidence type="ECO:0008006" key="4">
    <source>
        <dbReference type="Google" id="ProtNLM"/>
    </source>
</evidence>
<feature type="coiled-coil region" evidence="1">
    <location>
        <begin position="8"/>
        <end position="35"/>
    </location>
</feature>
<dbReference type="AlphaFoldDB" id="A0A4V3SHV4"/>
<proteinExistence type="predicted"/>
<evidence type="ECO:0000313" key="2">
    <source>
        <dbReference type="EMBL" id="TGZ77724.1"/>
    </source>
</evidence>
<dbReference type="Proteomes" id="UP000298138">
    <property type="component" value="Unassembled WGS sequence"/>
</dbReference>
<gene>
    <name evidence="2" type="ORF">EX30DRAFT_294744</name>
</gene>
<accession>A0A4V3SHV4</accession>
<dbReference type="InterPro" id="IPR027417">
    <property type="entry name" value="P-loop_NTPase"/>
</dbReference>
<feature type="non-terminal residue" evidence="2">
    <location>
        <position position="70"/>
    </location>
</feature>
<dbReference type="Gene3D" id="3.40.50.300">
    <property type="entry name" value="P-loop containing nucleotide triphosphate hydrolases"/>
    <property type="match status" value="1"/>
</dbReference>
<keyword evidence="3" id="KW-1185">Reference proteome</keyword>
<reference evidence="2 3" key="1">
    <citation type="submission" date="2019-04" db="EMBL/GenBank/DDBJ databases">
        <title>Comparative genomics and transcriptomics to analyze fruiting body development in filamentous ascomycetes.</title>
        <authorList>
            <consortium name="DOE Joint Genome Institute"/>
            <person name="Lutkenhaus R."/>
            <person name="Traeger S."/>
            <person name="Breuer J."/>
            <person name="Kuo A."/>
            <person name="Lipzen A."/>
            <person name="Pangilinan J."/>
            <person name="Dilworth D."/>
            <person name="Sandor L."/>
            <person name="Poggeler S."/>
            <person name="Barry K."/>
            <person name="Grigoriev I.V."/>
            <person name="Nowrousian M."/>
        </authorList>
    </citation>
    <scope>NUCLEOTIDE SEQUENCE [LARGE SCALE GENOMIC DNA]</scope>
    <source>
        <strain evidence="2 3">CBS 389.68</strain>
    </source>
</reference>
<evidence type="ECO:0000256" key="1">
    <source>
        <dbReference type="SAM" id="Coils"/>
    </source>
</evidence>
<keyword evidence="1" id="KW-0175">Coiled coil</keyword>
<dbReference type="EMBL" id="ML220149">
    <property type="protein sequence ID" value="TGZ77724.1"/>
    <property type="molecule type" value="Genomic_DNA"/>
</dbReference>
<sequence length="70" mass="7703">MAPTLQDVAGLKDLVQQLQERIENIEKTIRAGESTDRDLRMLLIGPPGAGKGTQAPKIKEKYCVCHLVCI</sequence>
<organism evidence="2 3">
    <name type="scientific">Ascodesmis nigricans</name>
    <dbReference type="NCBI Taxonomy" id="341454"/>
    <lineage>
        <taxon>Eukaryota</taxon>
        <taxon>Fungi</taxon>
        <taxon>Dikarya</taxon>
        <taxon>Ascomycota</taxon>
        <taxon>Pezizomycotina</taxon>
        <taxon>Pezizomycetes</taxon>
        <taxon>Pezizales</taxon>
        <taxon>Ascodesmidaceae</taxon>
        <taxon>Ascodesmis</taxon>
    </lineage>
</organism>
<protein>
    <recommendedName>
        <fullName evidence="4">Adenylate kinase</fullName>
    </recommendedName>
</protein>
<dbReference type="Pfam" id="PF00406">
    <property type="entry name" value="ADK"/>
    <property type="match status" value="1"/>
</dbReference>
<dbReference type="STRING" id="341454.A0A4V3SHV4"/>
<dbReference type="SUPFAM" id="SSF52540">
    <property type="entry name" value="P-loop containing nucleoside triphosphate hydrolases"/>
    <property type="match status" value="1"/>
</dbReference>